<dbReference type="FunFam" id="3.40.605.10:FF:000022">
    <property type="entry name" value="Aldehyde dehydrogenase A"/>
    <property type="match status" value="1"/>
</dbReference>
<evidence type="ECO:0000313" key="4">
    <source>
        <dbReference type="EMBL" id="AEO05914.1"/>
    </source>
</evidence>
<dbReference type="Gene3D" id="3.40.605.10">
    <property type="entry name" value="Aldehyde Dehydrogenase, Chain A, domain 1"/>
    <property type="match status" value="1"/>
</dbReference>
<evidence type="ECO:0000313" key="5">
    <source>
        <dbReference type="Proteomes" id="UP000001288"/>
    </source>
</evidence>
<comment type="similarity">
    <text evidence="1">Belongs to the aldehyde dehydrogenase family.</text>
</comment>
<dbReference type="CDD" id="cd07103">
    <property type="entry name" value="ALDH_F5_SSADH_GabD"/>
    <property type="match status" value="1"/>
</dbReference>
<name>A0A0H3GIZ0_LISM4</name>
<evidence type="ECO:0000259" key="3">
    <source>
        <dbReference type="Pfam" id="PF00171"/>
    </source>
</evidence>
<proteinExistence type="inferred from homology"/>
<dbReference type="Pfam" id="PF00171">
    <property type="entry name" value="Aldedh"/>
    <property type="match status" value="1"/>
</dbReference>
<keyword evidence="2" id="KW-0560">Oxidoreductase</keyword>
<dbReference type="EMBL" id="CP002002">
    <property type="protein sequence ID" value="AEO05914.1"/>
    <property type="molecule type" value="Genomic_DNA"/>
</dbReference>
<dbReference type="PANTHER" id="PTHR43353:SF5">
    <property type="entry name" value="SUCCINATE-SEMIALDEHYDE DEHYDROGENASE, MITOCHONDRIAL"/>
    <property type="match status" value="1"/>
</dbReference>
<dbReference type="InterPro" id="IPR016162">
    <property type="entry name" value="Ald_DH_N"/>
</dbReference>
<reference evidence="5" key="1">
    <citation type="submission" date="2010-04" db="EMBL/GenBank/DDBJ databases">
        <title>The genome sequence of Listeria monocytogenes strain 10403S.</title>
        <authorList>
            <consortium name="The Broad Institute Genome Sequencing Platform"/>
            <consortium name="The Broad Institute Genome Sequencing Center for Infectious Disease"/>
            <person name="Borowsky M."/>
            <person name="Borodovsky M."/>
            <person name="Young S.K."/>
            <person name="Zeng Q."/>
            <person name="Koehrsen M."/>
            <person name="Fitzgerald M."/>
            <person name="Wiedmann M."/>
            <person name="Swaminathan B."/>
            <person name="Lauer P."/>
            <person name="Portnoy D."/>
            <person name="Cossart P."/>
            <person name="Buchrieser C."/>
            <person name="Higgins D."/>
            <person name="Abouelleil A."/>
            <person name="Alvarado L."/>
            <person name="Arachchi H.M."/>
            <person name="Berlin A."/>
            <person name="Borenstein D."/>
            <person name="Brown A."/>
            <person name="Chapman S.B."/>
            <person name="Chen Z."/>
            <person name="Dunbar C.D."/>
            <person name="Engels R."/>
            <person name="Freedman E."/>
            <person name="Gearin G."/>
            <person name="Gellesch M."/>
            <person name="Goldberg J."/>
            <person name="Griggs A."/>
            <person name="Gujja S."/>
            <person name="Heilman E."/>
            <person name="Heiman D."/>
            <person name="Howarth C."/>
            <person name="Jen D."/>
            <person name="Larson L."/>
            <person name="Lui A."/>
            <person name="MacDonald J."/>
            <person name="Mehta T."/>
            <person name="Montmayeur A."/>
            <person name="Neiman D."/>
            <person name="Park D."/>
            <person name="Pearson M."/>
            <person name="Priest M."/>
            <person name="Richards J."/>
            <person name="Roberts A."/>
            <person name="Saif S."/>
            <person name="Shea T."/>
            <person name="Shenoy N."/>
            <person name="Sisk P."/>
            <person name="Stolte C."/>
            <person name="Sykes S."/>
            <person name="Walk T."/>
            <person name="White J."/>
            <person name="Yandava C."/>
            <person name="Haas B."/>
            <person name="Nusbaum C."/>
            <person name="Birren B."/>
        </authorList>
    </citation>
    <scope>NUCLEOTIDE SEQUENCE [LARGE SCALE GENOMIC DNA]</scope>
    <source>
        <strain evidence="5">10403S</strain>
    </source>
</reference>
<organism evidence="4 5">
    <name type="scientific">Listeria monocytogenes serotype 1/2a (strain 10403S)</name>
    <dbReference type="NCBI Taxonomy" id="393133"/>
    <lineage>
        <taxon>Bacteria</taxon>
        <taxon>Bacillati</taxon>
        <taxon>Bacillota</taxon>
        <taxon>Bacilli</taxon>
        <taxon>Bacillales</taxon>
        <taxon>Listeriaceae</taxon>
        <taxon>Listeria</taxon>
    </lineage>
</organism>
<feature type="domain" description="Aldehyde dehydrogenase" evidence="3">
    <location>
        <begin position="24"/>
        <end position="485"/>
    </location>
</feature>
<dbReference type="FunFam" id="3.40.309.10:FF:000004">
    <property type="entry name" value="Succinate-semialdehyde dehydrogenase I"/>
    <property type="match status" value="1"/>
</dbReference>
<dbReference type="GO" id="GO:0009450">
    <property type="term" value="P:gamma-aminobutyric acid catabolic process"/>
    <property type="evidence" value="ECO:0007669"/>
    <property type="project" value="TreeGrafter"/>
</dbReference>
<dbReference type="Gene3D" id="3.40.309.10">
    <property type="entry name" value="Aldehyde Dehydrogenase, Chain A, domain 2"/>
    <property type="match status" value="1"/>
</dbReference>
<dbReference type="GO" id="GO:0004777">
    <property type="term" value="F:succinate-semialdehyde dehydrogenase (NAD+) activity"/>
    <property type="evidence" value="ECO:0007669"/>
    <property type="project" value="TreeGrafter"/>
</dbReference>
<evidence type="ECO:0000256" key="2">
    <source>
        <dbReference type="ARBA" id="ARBA00023002"/>
    </source>
</evidence>
<dbReference type="InterPro" id="IPR016163">
    <property type="entry name" value="Ald_DH_C"/>
</dbReference>
<dbReference type="KEGG" id="lmt:LMRG_02013"/>
<dbReference type="AlphaFoldDB" id="A0A0H3GIZ0"/>
<sequence>MVFLSIKETALPKVQTKLFINGKWTDGDNKETKDIVNPANGDVIAKIAQAGPSETKKAIKAAKDAFPDWAKMELADRVKLLHKIADLMEEKADTLAKIMTLEQGKPLKESKGEVLTGVENFRFAAEEARRLYGETIPAPNNHAFIVKKQPIGVVAAITPWNFPGGMVTRKLAPALATGNTIVLKPSGDTPLSALAIFEIFEEAGLPKGVANIVMGSSKEIGETLTDSDDVRKLTFTGSTKVGQTLFKQSAETLKKISLELGGHAPFIVFDDANLDAAVNDLVAAKFRNNGQVCVSPNRIFVAKEIKEKFTKGLVAKVEQLKVGNGLDDVNVGPLIREDAIDKIDKQLKNATDKGAKVLTGGGRLTGSDYDKGNFYKPTVLDNVTRKMDIFYEETFGPVIPLITFETEDEAIEMANDSEFGLASYFYTKDLARVEKVGAALEYGMVGANEIAISNPETPFGGVKHSGFGRENGHYGMEEYIQVKFINLKYRD</sequence>
<accession>A0A0H3GIZ0</accession>
<dbReference type="PANTHER" id="PTHR43353">
    <property type="entry name" value="SUCCINATE-SEMIALDEHYDE DEHYDROGENASE, MITOCHONDRIAL"/>
    <property type="match status" value="1"/>
</dbReference>
<protein>
    <submittedName>
        <fullName evidence="4">Succinate-semialdehyde dehydrogenase</fullName>
    </submittedName>
</protein>
<evidence type="ECO:0000256" key="1">
    <source>
        <dbReference type="ARBA" id="ARBA00009986"/>
    </source>
</evidence>
<dbReference type="HOGENOM" id="CLU_005391_0_0_9"/>
<dbReference type="Proteomes" id="UP000001288">
    <property type="component" value="Chromosome"/>
</dbReference>
<gene>
    <name evidence="4" type="ordered locus">LMRG_02013</name>
</gene>
<dbReference type="InterPro" id="IPR016161">
    <property type="entry name" value="Ald_DH/histidinol_DH"/>
</dbReference>
<dbReference type="SUPFAM" id="SSF53720">
    <property type="entry name" value="ALDH-like"/>
    <property type="match status" value="1"/>
</dbReference>
<dbReference type="InterPro" id="IPR050740">
    <property type="entry name" value="Aldehyde_DH_Superfamily"/>
</dbReference>
<dbReference type="InterPro" id="IPR015590">
    <property type="entry name" value="Aldehyde_DH_dom"/>
</dbReference>